<dbReference type="InterPro" id="IPR056912">
    <property type="entry name" value="Phage_JBD30_tail_term-like"/>
</dbReference>
<accession>A0ABY5HMW9</accession>
<gene>
    <name evidence="1" type="ORF">KDW95_04465</name>
</gene>
<reference evidence="1" key="1">
    <citation type="submission" date="2021-04" db="EMBL/GenBank/DDBJ databases">
        <title>Oceanospirillales bacteria with DddD are important DMSP degraders in coastal seawater.</title>
        <authorList>
            <person name="Liu J."/>
        </authorList>
    </citation>
    <scope>NUCLEOTIDE SEQUENCE</scope>
    <source>
        <strain evidence="1">D13-1</strain>
    </source>
</reference>
<evidence type="ECO:0000313" key="2">
    <source>
        <dbReference type="Proteomes" id="UP001058461"/>
    </source>
</evidence>
<evidence type="ECO:0000313" key="1">
    <source>
        <dbReference type="EMBL" id="UTW12933.1"/>
    </source>
</evidence>
<organism evidence="1 2">
    <name type="scientific">Marinobacterium rhizophilum</name>
    <dbReference type="NCBI Taxonomy" id="420402"/>
    <lineage>
        <taxon>Bacteria</taxon>
        <taxon>Pseudomonadati</taxon>
        <taxon>Pseudomonadota</taxon>
        <taxon>Gammaproteobacteria</taxon>
        <taxon>Oceanospirillales</taxon>
        <taxon>Oceanospirillaceae</taxon>
        <taxon>Marinobacterium</taxon>
    </lineage>
</organism>
<sequence length="139" mass="14901">MQQLADDYLAAEPAIVAALQAVQGLRKVYVSADLADMAENSQVTPAAHVIYFGDRVQDNAQGGALGHADQTWLVILAVHQVRDGNQAGPLISALIKTLCGHHGPLGNLTRANAPKPYFSGGFGYYPLAFNLKFRTKANR</sequence>
<name>A0ABY5HMW9_9GAMM</name>
<proteinExistence type="predicted"/>
<dbReference type="EMBL" id="CP073347">
    <property type="protein sequence ID" value="UTW12933.1"/>
    <property type="molecule type" value="Genomic_DNA"/>
</dbReference>
<dbReference type="Pfam" id="PF23840">
    <property type="entry name" value="Phage_tail_terminator"/>
    <property type="match status" value="1"/>
</dbReference>
<keyword evidence="2" id="KW-1185">Reference proteome</keyword>
<dbReference type="RefSeq" id="WP_255855077.1">
    <property type="nucleotide sequence ID" value="NZ_CP073347.1"/>
</dbReference>
<protein>
    <submittedName>
        <fullName evidence="1">Uncharacterized protein</fullName>
    </submittedName>
</protein>
<dbReference type="Proteomes" id="UP001058461">
    <property type="component" value="Chromosome"/>
</dbReference>